<organism evidence="2 3">
    <name type="scientific">Anaerobiospirillum thomasii</name>
    <dbReference type="NCBI Taxonomy" id="179995"/>
    <lineage>
        <taxon>Bacteria</taxon>
        <taxon>Pseudomonadati</taxon>
        <taxon>Pseudomonadota</taxon>
        <taxon>Gammaproteobacteria</taxon>
        <taxon>Aeromonadales</taxon>
        <taxon>Succinivibrionaceae</taxon>
        <taxon>Anaerobiospirillum</taxon>
    </lineage>
</organism>
<dbReference type="SUPFAM" id="SSF53067">
    <property type="entry name" value="Actin-like ATPase domain"/>
    <property type="match status" value="1"/>
</dbReference>
<dbReference type="GO" id="GO:0016301">
    <property type="term" value="F:kinase activity"/>
    <property type="evidence" value="ECO:0007669"/>
    <property type="project" value="UniProtKB-KW"/>
</dbReference>
<proteinExistence type="inferred from homology"/>
<keyword evidence="2" id="KW-0808">Transferase</keyword>
<dbReference type="InterPro" id="IPR036388">
    <property type="entry name" value="WH-like_DNA-bd_sf"/>
</dbReference>
<name>A0A2X0WVU3_9GAMM</name>
<evidence type="ECO:0000313" key="2">
    <source>
        <dbReference type="EMBL" id="SPT70602.1"/>
    </source>
</evidence>
<reference evidence="2 3" key="1">
    <citation type="submission" date="2018-06" db="EMBL/GenBank/DDBJ databases">
        <authorList>
            <consortium name="Pathogen Informatics"/>
            <person name="Doyle S."/>
        </authorList>
    </citation>
    <scope>NUCLEOTIDE SEQUENCE [LARGE SCALE GENOMIC DNA]</scope>
    <source>
        <strain evidence="2 3">NCTC13093</strain>
    </source>
</reference>
<gene>
    <name evidence="2" type="ORF">NCTC13093_02019</name>
</gene>
<dbReference type="Gene3D" id="3.30.420.40">
    <property type="match status" value="2"/>
</dbReference>
<dbReference type="PANTHER" id="PTHR18964:SF149">
    <property type="entry name" value="BIFUNCTIONAL UDP-N-ACETYLGLUCOSAMINE 2-EPIMERASE_N-ACETYLMANNOSAMINE KINASE"/>
    <property type="match status" value="1"/>
</dbReference>
<evidence type="ECO:0000256" key="1">
    <source>
        <dbReference type="ARBA" id="ARBA00006479"/>
    </source>
</evidence>
<dbReference type="RefSeq" id="WP_113744656.1">
    <property type="nucleotide sequence ID" value="NZ_UAPU01000005.1"/>
</dbReference>
<dbReference type="OrthoDB" id="9810372at2"/>
<dbReference type="AlphaFoldDB" id="A0A2X0WVU3"/>
<sequence length="332" mass="37086">MLLKNQSITGHQIREQNLLTLRRALHKEQVATISCLKELTGLSVVTINKLIMSLLETGEITQGELVSTSGGRPAASFRYNATHKLMLIISCYQRAGNDYACYSVHDLFGECIERREELLSKIHTDEFRIGIERVLDLYSKVAIIGISMPSDTIGGRVASALRHDPRSKRLAQHLQKRFNVPVFFETDINAATLGCHARYPNHHYVSGVVLVPGRAPACGFCYQGSLLRGKDGMAGEIRYFPMYNDMGVLPVDPLQADELAQRTIRAVMCVLNPSLMVVYTETLKSGIAERMKKRFSSEAEIAFMPKIEINSKIRDDIVSGMIILCLEKLAKL</sequence>
<protein>
    <submittedName>
        <fullName evidence="2">ROK family protein (Putative glucokinase)</fullName>
    </submittedName>
</protein>
<dbReference type="Proteomes" id="UP000250086">
    <property type="component" value="Unassembled WGS sequence"/>
</dbReference>
<dbReference type="InterPro" id="IPR000600">
    <property type="entry name" value="ROK"/>
</dbReference>
<comment type="similarity">
    <text evidence="1">Belongs to the ROK (NagC/XylR) family.</text>
</comment>
<accession>A0A2X0WVU3</accession>
<dbReference type="Pfam" id="PF00480">
    <property type="entry name" value="ROK"/>
    <property type="match status" value="1"/>
</dbReference>
<keyword evidence="2" id="KW-0418">Kinase</keyword>
<dbReference type="Gene3D" id="1.10.10.10">
    <property type="entry name" value="Winged helix-like DNA-binding domain superfamily/Winged helix DNA-binding domain"/>
    <property type="match status" value="1"/>
</dbReference>
<dbReference type="InterPro" id="IPR043129">
    <property type="entry name" value="ATPase_NBD"/>
</dbReference>
<keyword evidence="3" id="KW-1185">Reference proteome</keyword>
<evidence type="ECO:0000313" key="3">
    <source>
        <dbReference type="Proteomes" id="UP000250086"/>
    </source>
</evidence>
<dbReference type="PANTHER" id="PTHR18964">
    <property type="entry name" value="ROK (REPRESSOR, ORF, KINASE) FAMILY"/>
    <property type="match status" value="1"/>
</dbReference>
<dbReference type="EMBL" id="UAPV01000001">
    <property type="protein sequence ID" value="SPT70602.1"/>
    <property type="molecule type" value="Genomic_DNA"/>
</dbReference>